<dbReference type="Pfam" id="PF05193">
    <property type="entry name" value="Peptidase_M16_C"/>
    <property type="match status" value="1"/>
</dbReference>
<evidence type="ECO:0000313" key="3">
    <source>
        <dbReference type="EMBL" id="SFV53542.1"/>
    </source>
</evidence>
<sequence>MSEDVKMIEVNGTKVPMVFEESSFLPLVSMQIVFRNSGAISDTKSGLAVLSAKLLSEGTKADGSIGFATKLENHAIHLSASARNETFTITLSSLKSEFDNAISLLKSLLKDPNYTQEATDRIKKKHIGWLTQQESNFDYIASLGLKETLFAGTPLGRARAGSKSSIESITLDDIQSFISAHLGVNNAIVVIGGDISLQDAQRYTKEVMGLLPTVADKKLSYIEATDKKITKVAEKETQQAYIYFGAPFDLKYSDPKQYISKVANYILGGSGFGSRLMEEIRVKRGLAYSAYSRFVNNRSTSYLSGYLQTKLENEREAKELVIEIIEEFTKNGVTQKELDTAKEFLIGSEPLRNESLSQRLDRAYNDYYYDRPLGYHKEQLKMIESLTLDEINSFIKSHKEIANLSFSIVTAKK</sequence>
<dbReference type="Pfam" id="PF00675">
    <property type="entry name" value="Peptidase_M16"/>
    <property type="match status" value="1"/>
</dbReference>
<dbReference type="GO" id="GO:0046872">
    <property type="term" value="F:metal ion binding"/>
    <property type="evidence" value="ECO:0007669"/>
    <property type="project" value="InterPro"/>
</dbReference>
<reference evidence="3" key="1">
    <citation type="submission" date="2016-10" db="EMBL/GenBank/DDBJ databases">
        <authorList>
            <person name="de Groot N.N."/>
        </authorList>
    </citation>
    <scope>NUCLEOTIDE SEQUENCE</scope>
</reference>
<dbReference type="InterPro" id="IPR011765">
    <property type="entry name" value="Pept_M16_N"/>
</dbReference>
<feature type="domain" description="Peptidase M16 N-terminal" evidence="1">
    <location>
        <begin position="36"/>
        <end position="161"/>
    </location>
</feature>
<keyword evidence="3" id="KW-0378">Hydrolase</keyword>
<dbReference type="GO" id="GO:0008233">
    <property type="term" value="F:peptidase activity"/>
    <property type="evidence" value="ECO:0007669"/>
    <property type="project" value="UniProtKB-KW"/>
</dbReference>
<feature type="domain" description="Peptidase M16 C-terminal" evidence="2">
    <location>
        <begin position="168"/>
        <end position="343"/>
    </location>
</feature>
<name>A0A1W1BJ34_9ZZZZ</name>
<dbReference type="PANTHER" id="PTHR11851:SF225">
    <property type="entry name" value="NON-PEPTIDASE HOMOLOG YMXG"/>
    <property type="match status" value="1"/>
</dbReference>
<protein>
    <submittedName>
        <fullName evidence="3">Zinc protease-like protein</fullName>
    </submittedName>
</protein>
<proteinExistence type="predicted"/>
<dbReference type="SUPFAM" id="SSF63411">
    <property type="entry name" value="LuxS/MPP-like metallohydrolase"/>
    <property type="match status" value="2"/>
</dbReference>
<evidence type="ECO:0000259" key="2">
    <source>
        <dbReference type="Pfam" id="PF05193"/>
    </source>
</evidence>
<keyword evidence="3" id="KW-0645">Protease</keyword>
<dbReference type="InterPro" id="IPR011249">
    <property type="entry name" value="Metalloenz_LuxS/M16"/>
</dbReference>
<dbReference type="InterPro" id="IPR050361">
    <property type="entry name" value="MPP/UQCRC_Complex"/>
</dbReference>
<dbReference type="AlphaFoldDB" id="A0A1W1BJ34"/>
<dbReference type="InterPro" id="IPR007863">
    <property type="entry name" value="Peptidase_M16_C"/>
</dbReference>
<dbReference type="Gene3D" id="3.30.830.10">
    <property type="entry name" value="Metalloenzyme, LuxS/M16 peptidase-like"/>
    <property type="match status" value="2"/>
</dbReference>
<dbReference type="EMBL" id="FPHC01000029">
    <property type="protein sequence ID" value="SFV53542.1"/>
    <property type="molecule type" value="Genomic_DNA"/>
</dbReference>
<gene>
    <name evidence="3" type="ORF">MNB_SV-6-863</name>
</gene>
<accession>A0A1W1BJ34</accession>
<evidence type="ECO:0000259" key="1">
    <source>
        <dbReference type="Pfam" id="PF00675"/>
    </source>
</evidence>
<organism evidence="3">
    <name type="scientific">hydrothermal vent metagenome</name>
    <dbReference type="NCBI Taxonomy" id="652676"/>
    <lineage>
        <taxon>unclassified sequences</taxon>
        <taxon>metagenomes</taxon>
        <taxon>ecological metagenomes</taxon>
    </lineage>
</organism>
<dbReference type="PANTHER" id="PTHR11851">
    <property type="entry name" value="METALLOPROTEASE"/>
    <property type="match status" value="1"/>
</dbReference>
<dbReference type="GO" id="GO:0006508">
    <property type="term" value="P:proteolysis"/>
    <property type="evidence" value="ECO:0007669"/>
    <property type="project" value="UniProtKB-KW"/>
</dbReference>